<dbReference type="Proteomes" id="UP001595923">
    <property type="component" value="Unassembled WGS sequence"/>
</dbReference>
<protein>
    <submittedName>
        <fullName evidence="5">Sugar ABC transporter substrate-binding protein</fullName>
    </submittedName>
</protein>
<dbReference type="Pfam" id="PF01547">
    <property type="entry name" value="SBP_bac_1"/>
    <property type="match status" value="1"/>
</dbReference>
<gene>
    <name evidence="5" type="ORF">ACFO4E_04970</name>
</gene>
<comment type="similarity">
    <text evidence="1">Belongs to the bacterial solute-binding protein 1 family.</text>
</comment>
<dbReference type="PANTHER" id="PTHR30061:SF50">
    <property type="entry name" value="MALTOSE_MALTODEXTRIN-BINDING PERIPLASMIC PROTEIN"/>
    <property type="match status" value="1"/>
</dbReference>
<dbReference type="PROSITE" id="PS51257">
    <property type="entry name" value="PROKAR_LIPOPROTEIN"/>
    <property type="match status" value="1"/>
</dbReference>
<evidence type="ECO:0000256" key="4">
    <source>
        <dbReference type="SAM" id="SignalP"/>
    </source>
</evidence>
<evidence type="ECO:0000256" key="3">
    <source>
        <dbReference type="ARBA" id="ARBA00022729"/>
    </source>
</evidence>
<reference evidence="6" key="1">
    <citation type="journal article" date="2019" name="Int. J. Syst. Evol. Microbiol.">
        <title>The Global Catalogue of Microorganisms (GCM) 10K type strain sequencing project: providing services to taxonomists for standard genome sequencing and annotation.</title>
        <authorList>
            <consortium name="The Broad Institute Genomics Platform"/>
            <consortium name="The Broad Institute Genome Sequencing Center for Infectious Disease"/>
            <person name="Wu L."/>
            <person name="Ma J."/>
        </authorList>
    </citation>
    <scope>NUCLEOTIDE SEQUENCE [LARGE SCALE GENOMIC DNA]</scope>
    <source>
        <strain evidence="6">XZYJ18</strain>
    </source>
</reference>
<feature type="signal peptide" evidence="4">
    <location>
        <begin position="1"/>
        <end position="27"/>
    </location>
</feature>
<comment type="caution">
    <text evidence="5">The sequence shown here is derived from an EMBL/GenBank/DDBJ whole genome shotgun (WGS) entry which is preliminary data.</text>
</comment>
<keyword evidence="6" id="KW-1185">Reference proteome</keyword>
<evidence type="ECO:0000313" key="6">
    <source>
        <dbReference type="Proteomes" id="UP001595923"/>
    </source>
</evidence>
<dbReference type="CDD" id="cd14747">
    <property type="entry name" value="PBP2_MalE"/>
    <property type="match status" value="1"/>
</dbReference>
<dbReference type="EMBL" id="JBHSFQ010000003">
    <property type="protein sequence ID" value="MFC4561207.1"/>
    <property type="molecule type" value="Genomic_DNA"/>
</dbReference>
<feature type="chain" id="PRO_5047342606" evidence="4">
    <location>
        <begin position="28"/>
        <end position="422"/>
    </location>
</feature>
<dbReference type="PANTHER" id="PTHR30061">
    <property type="entry name" value="MALTOSE-BINDING PERIPLASMIC PROTEIN"/>
    <property type="match status" value="1"/>
</dbReference>
<dbReference type="RefSeq" id="WP_378571819.1">
    <property type="nucleotide sequence ID" value="NZ_JBHSFQ010000003.1"/>
</dbReference>
<organism evidence="5 6">
    <name type="scientific">Nocardiopsis mangrovi</name>
    <dbReference type="NCBI Taxonomy" id="1179818"/>
    <lineage>
        <taxon>Bacteria</taxon>
        <taxon>Bacillati</taxon>
        <taxon>Actinomycetota</taxon>
        <taxon>Actinomycetes</taxon>
        <taxon>Streptosporangiales</taxon>
        <taxon>Nocardiopsidaceae</taxon>
        <taxon>Nocardiopsis</taxon>
    </lineage>
</organism>
<evidence type="ECO:0000313" key="5">
    <source>
        <dbReference type="EMBL" id="MFC4561207.1"/>
    </source>
</evidence>
<dbReference type="InterPro" id="IPR006059">
    <property type="entry name" value="SBP"/>
</dbReference>
<name>A0ABV9DRW3_9ACTN</name>
<keyword evidence="2" id="KW-0813">Transport</keyword>
<keyword evidence="3 4" id="KW-0732">Signal</keyword>
<evidence type="ECO:0000256" key="1">
    <source>
        <dbReference type="ARBA" id="ARBA00008520"/>
    </source>
</evidence>
<proteinExistence type="inferred from homology"/>
<dbReference type="Gene3D" id="3.40.190.10">
    <property type="entry name" value="Periplasmic binding protein-like II"/>
    <property type="match status" value="2"/>
</dbReference>
<evidence type="ECO:0000256" key="2">
    <source>
        <dbReference type="ARBA" id="ARBA00022448"/>
    </source>
</evidence>
<sequence>MARKHVLPVAALVATLTLVATSCGSGAGEGDALEVWIMEGTNPDATAYFDDIGAQFTQETGVDVNVEFVPWADAHERFVTAMAGGTAPDVAEVGTTWTPEFADAGGLIDITERVGDTDAYAAGLAEAGTVDGALYGLPWYAGVRSVLYRTDVFEELDLEEPTTWEELRDTAVAVSEERDDLIAFPVAGDAEYSVLPFVWGAGGEIAEQGADGTWTSGLDSAEAREGISFYTDLALEDGVSSTGATTWKETNIQEEFIAGNVAMTIAGSWTPKAILEAAPDLEGDIAAFPIPGPDGGYSPSFLGGSHLAVFSGTPDEDLAWSFLETLTSTENAARWSEETTYFPGLQEQIEPYTESDDPLVRPFAVQMSDAGKGVPASQNYGRVQGEMVVQTMVQAILNERASVDDATATATEDIESILNEDT</sequence>
<accession>A0ABV9DRW3</accession>
<dbReference type="SUPFAM" id="SSF53850">
    <property type="entry name" value="Periplasmic binding protein-like II"/>
    <property type="match status" value="1"/>
</dbReference>